<gene>
    <name evidence="3" type="ordered locus">RC1_3177</name>
</gene>
<dbReference type="GO" id="GO:0009279">
    <property type="term" value="C:cell outer membrane"/>
    <property type="evidence" value="ECO:0007669"/>
    <property type="project" value="InterPro"/>
</dbReference>
<dbReference type="SUPFAM" id="SSF56784">
    <property type="entry name" value="HAD-like"/>
    <property type="match status" value="1"/>
</dbReference>
<dbReference type="KEGG" id="rce:RC1_3177"/>
<dbReference type="AlphaFoldDB" id="B6IW67"/>
<feature type="region of interest" description="Disordered" evidence="2">
    <location>
        <begin position="56"/>
        <end position="171"/>
    </location>
</feature>
<dbReference type="Gene3D" id="3.40.50.1000">
    <property type="entry name" value="HAD superfamily/HAD-like"/>
    <property type="match status" value="1"/>
</dbReference>
<dbReference type="SFLD" id="SFLDS00003">
    <property type="entry name" value="Haloacid_Dehalogenase"/>
    <property type="match status" value="1"/>
</dbReference>
<dbReference type="STRING" id="414684.RC1_3177"/>
<accession>B6IW67</accession>
<evidence type="ECO:0000256" key="2">
    <source>
        <dbReference type="SAM" id="MobiDB-lite"/>
    </source>
</evidence>
<sequence>MVRIDRVLAGAAVVVIAAALIIPLEPIGKAPPPATPAAVPAVTAPAPDVQVAAPTAPTVAAPTPAPAPQAEAPVPAPQAEEAPASAAPAPQAEAPVPAPQAEEAPASAAPAPQAEAPVPAPAPQAEEAPASAAPAPQAEAPVPAPQAEEAPAPATPAPQAEAPAPVFDPEKDPRLTATLWAQTASEHRYALVQAFDLAALRLPDALRLPGSAAVEQEDGGEGKPPAAVFDVDETVLDNGVAEALSILKNESFNTASWDAWVAARAATALPGAVEFVELLRRNGVRPIFITNRECGGPRAGEADACPQKTDTLANLREKGFGDVQPDDLWLAGDAVPADFQPVVGAATFPKDKTTRRALVADRYRIVMMFGDQLTDFVSVRRGSTPADLNALADRHADLWRSRWITLPNPMYGIWLNVIPAPKSGGLVTQ</sequence>
<dbReference type="eggNOG" id="COG2503">
    <property type="taxonomic scope" value="Bacteria"/>
</dbReference>
<dbReference type="SFLD" id="SFLDG01125">
    <property type="entry name" value="C1.1:_Acid_Phosphatase_Like"/>
    <property type="match status" value="1"/>
</dbReference>
<dbReference type="PANTHER" id="PTHR31284">
    <property type="entry name" value="ACID PHOSPHATASE-LIKE PROTEIN"/>
    <property type="match status" value="1"/>
</dbReference>
<dbReference type="RefSeq" id="WP_012568320.1">
    <property type="nucleotide sequence ID" value="NC_011420.2"/>
</dbReference>
<dbReference type="InterPro" id="IPR005519">
    <property type="entry name" value="Acid_phosphat_B-like"/>
</dbReference>
<keyword evidence="4" id="KW-1185">Reference proteome</keyword>
<organism evidence="3 4">
    <name type="scientific">Rhodospirillum centenum (strain ATCC 51521 / SW)</name>
    <dbReference type="NCBI Taxonomy" id="414684"/>
    <lineage>
        <taxon>Bacteria</taxon>
        <taxon>Pseudomonadati</taxon>
        <taxon>Pseudomonadota</taxon>
        <taxon>Alphaproteobacteria</taxon>
        <taxon>Rhodospirillales</taxon>
        <taxon>Rhodospirillaceae</taxon>
        <taxon>Rhodospirillum</taxon>
    </lineage>
</organism>
<reference evidence="3 4" key="1">
    <citation type="journal article" date="2010" name="BMC Genomics">
        <title>Metabolic flexibility revealed in the genome of the cyst-forming alpha-1 proteobacterium Rhodospirillum centenum.</title>
        <authorList>
            <person name="Lu Y.K."/>
            <person name="Marden J."/>
            <person name="Han M."/>
            <person name="Swingley W.D."/>
            <person name="Mastrian S.D."/>
            <person name="Chowdhury S.R."/>
            <person name="Hao J."/>
            <person name="Helmy T."/>
            <person name="Kim S."/>
            <person name="Kurdoglu A.A."/>
            <person name="Matthies H.J."/>
            <person name="Rollo D."/>
            <person name="Stothard P."/>
            <person name="Blankenship R.E."/>
            <person name="Bauer C.E."/>
            <person name="Touchman J.W."/>
        </authorList>
    </citation>
    <scope>NUCLEOTIDE SEQUENCE [LARGE SCALE GENOMIC DNA]</scope>
    <source>
        <strain evidence="4">ATCC 51521 / SW</strain>
    </source>
</reference>
<dbReference type="InterPro" id="IPR036412">
    <property type="entry name" value="HAD-like_sf"/>
</dbReference>
<evidence type="ECO:0000313" key="4">
    <source>
        <dbReference type="Proteomes" id="UP000001591"/>
    </source>
</evidence>
<dbReference type="PANTHER" id="PTHR31284:SF10">
    <property type="entry name" value="ACID PHOSPHATASE-LIKE PROTEIN"/>
    <property type="match status" value="1"/>
</dbReference>
<dbReference type="Proteomes" id="UP000001591">
    <property type="component" value="Chromosome"/>
</dbReference>
<dbReference type="PRINTS" id="PR01217">
    <property type="entry name" value="PRICHEXTENSN"/>
</dbReference>
<keyword evidence="1" id="KW-0732">Signal</keyword>
<dbReference type="InterPro" id="IPR006423">
    <property type="entry name" value="Lipo_e_P4"/>
</dbReference>
<protein>
    <submittedName>
        <fullName evidence="3">Acid phosphatase, putative</fullName>
    </submittedName>
</protein>
<dbReference type="InterPro" id="IPR023214">
    <property type="entry name" value="HAD_sf"/>
</dbReference>
<dbReference type="EMBL" id="CP000613">
    <property type="protein sequence ID" value="ACJ00541.1"/>
    <property type="molecule type" value="Genomic_DNA"/>
</dbReference>
<dbReference type="HOGENOM" id="CLU_639161_0_0_5"/>
<dbReference type="OrthoDB" id="193314at2"/>
<proteinExistence type="predicted"/>
<feature type="compositionally biased region" description="Low complexity" evidence="2">
    <location>
        <begin position="56"/>
        <end position="165"/>
    </location>
</feature>
<evidence type="ECO:0000256" key="1">
    <source>
        <dbReference type="ARBA" id="ARBA00022729"/>
    </source>
</evidence>
<name>B6IW67_RHOCS</name>
<dbReference type="Pfam" id="PF03767">
    <property type="entry name" value="Acid_phosphat_B"/>
    <property type="match status" value="1"/>
</dbReference>
<evidence type="ECO:0000313" key="3">
    <source>
        <dbReference type="EMBL" id="ACJ00541.1"/>
    </source>
</evidence>